<dbReference type="RefSeq" id="WP_183524935.1">
    <property type="nucleotide sequence ID" value="NZ_JACIJM010000001.1"/>
</dbReference>
<keyword evidence="1" id="KW-0732">Signal</keyword>
<dbReference type="EMBL" id="JACIJM010000001">
    <property type="protein sequence ID" value="MBB5720875.1"/>
    <property type="molecule type" value="Genomic_DNA"/>
</dbReference>
<dbReference type="AlphaFoldDB" id="A0A7W9BI40"/>
<gene>
    <name evidence="2" type="ORF">FHS72_000479</name>
</gene>
<proteinExistence type="predicted"/>
<sequence>MKQLLIPAFALSLTTSPLAAQTDTPTPEEGFSLMEEGAQLLLRGLMSELEPAFDDLQDLATEMGPRMQMLTEQMGPAFAELLGQVDDFTRYHPPEFLPNGDIIMRRRDDAPDFEPELPREIEL</sequence>
<organism evidence="2 3">
    <name type="scientific">Yoonia ponticola</name>
    <dbReference type="NCBI Taxonomy" id="1524255"/>
    <lineage>
        <taxon>Bacteria</taxon>
        <taxon>Pseudomonadati</taxon>
        <taxon>Pseudomonadota</taxon>
        <taxon>Alphaproteobacteria</taxon>
        <taxon>Rhodobacterales</taxon>
        <taxon>Paracoccaceae</taxon>
        <taxon>Yoonia</taxon>
    </lineage>
</organism>
<keyword evidence="3" id="KW-1185">Reference proteome</keyword>
<accession>A0A7W9BI40</accession>
<evidence type="ECO:0000256" key="1">
    <source>
        <dbReference type="SAM" id="SignalP"/>
    </source>
</evidence>
<protein>
    <recommendedName>
        <fullName evidence="4">AAA+ family ATPase</fullName>
    </recommendedName>
</protein>
<evidence type="ECO:0000313" key="3">
    <source>
        <dbReference type="Proteomes" id="UP000535415"/>
    </source>
</evidence>
<feature type="signal peptide" evidence="1">
    <location>
        <begin position="1"/>
        <end position="19"/>
    </location>
</feature>
<reference evidence="2 3" key="1">
    <citation type="submission" date="2020-08" db="EMBL/GenBank/DDBJ databases">
        <title>Genomic Encyclopedia of Type Strains, Phase IV (KMG-IV): sequencing the most valuable type-strain genomes for metagenomic binning, comparative biology and taxonomic classification.</title>
        <authorList>
            <person name="Goeker M."/>
        </authorList>
    </citation>
    <scope>NUCLEOTIDE SEQUENCE [LARGE SCALE GENOMIC DNA]</scope>
    <source>
        <strain evidence="2 3">DSM 101064</strain>
    </source>
</reference>
<feature type="chain" id="PRO_5031468384" description="AAA+ family ATPase" evidence="1">
    <location>
        <begin position="20"/>
        <end position="123"/>
    </location>
</feature>
<comment type="caution">
    <text evidence="2">The sequence shown here is derived from an EMBL/GenBank/DDBJ whole genome shotgun (WGS) entry which is preliminary data.</text>
</comment>
<evidence type="ECO:0000313" key="2">
    <source>
        <dbReference type="EMBL" id="MBB5720875.1"/>
    </source>
</evidence>
<dbReference type="Proteomes" id="UP000535415">
    <property type="component" value="Unassembled WGS sequence"/>
</dbReference>
<evidence type="ECO:0008006" key="4">
    <source>
        <dbReference type="Google" id="ProtNLM"/>
    </source>
</evidence>
<name>A0A7W9BI40_9RHOB</name>